<proteinExistence type="predicted"/>
<dbReference type="AlphaFoldDB" id="A0A1W6MN24"/>
<keyword evidence="2" id="KW-1185">Reference proteome</keyword>
<organism evidence="1 2">
    <name type="scientific">Nonlabens spongiae</name>
    <dbReference type="NCBI Taxonomy" id="331648"/>
    <lineage>
        <taxon>Bacteria</taxon>
        <taxon>Pseudomonadati</taxon>
        <taxon>Bacteroidota</taxon>
        <taxon>Flavobacteriia</taxon>
        <taxon>Flavobacteriales</taxon>
        <taxon>Flavobacteriaceae</taxon>
        <taxon>Nonlabens</taxon>
    </lineage>
</organism>
<reference evidence="1 2" key="1">
    <citation type="submission" date="2016-11" db="EMBL/GenBank/DDBJ databases">
        <title>Trade-off between light-utilization and light-protection in marine flavobacteria.</title>
        <authorList>
            <person name="Kumagai Y."/>
        </authorList>
    </citation>
    <scope>NUCLEOTIDE SEQUENCE [LARGE SCALE GENOMIC DNA]</scope>
    <source>
        <strain evidence="1 2">JCM 13191</strain>
    </source>
</reference>
<dbReference type="Proteomes" id="UP000193431">
    <property type="component" value="Chromosome"/>
</dbReference>
<evidence type="ECO:0000313" key="1">
    <source>
        <dbReference type="EMBL" id="ARN78995.1"/>
    </source>
</evidence>
<name>A0A1W6MN24_9FLAO</name>
<protein>
    <submittedName>
        <fullName evidence="1">Uncharacterized protein</fullName>
    </submittedName>
</protein>
<sequence length="62" mass="6962">MAIERAKGCADCPIARKHPCHMLETPFPQISLAFSYEELLEVSDLLAGTWFELELQKILSGL</sequence>
<dbReference type="EMBL" id="CP019344">
    <property type="protein sequence ID" value="ARN78995.1"/>
    <property type="molecule type" value="Genomic_DNA"/>
</dbReference>
<evidence type="ECO:0000313" key="2">
    <source>
        <dbReference type="Proteomes" id="UP000193431"/>
    </source>
</evidence>
<gene>
    <name evidence="1" type="ORF">BST97_13910</name>
</gene>
<accession>A0A1W6MN24</accession>